<gene>
    <name evidence="1" type="ORF">CCR94_01995</name>
</gene>
<dbReference type="Proteomes" id="UP000239089">
    <property type="component" value="Unassembled WGS sequence"/>
</dbReference>
<evidence type="ECO:0008006" key="3">
    <source>
        <dbReference type="Google" id="ProtNLM"/>
    </source>
</evidence>
<proteinExistence type="predicted"/>
<dbReference type="AlphaFoldDB" id="A0A2S6NFK9"/>
<keyword evidence="2" id="KW-1185">Reference proteome</keyword>
<sequence>MIDPIHTATINGCPVRFFASAIPQDLPWVAWPDVLAAVGYGWIKRTSVTRKLRAAHAGEIVESPTAKGRAVIVPNFMAEAILWIETRHKHIAPGADADFVTATQRAHAAAIANHPLAATPAAGSA</sequence>
<dbReference type="EMBL" id="NHSJ01000022">
    <property type="protein sequence ID" value="PPQ33393.1"/>
    <property type="molecule type" value="Genomic_DNA"/>
</dbReference>
<accession>A0A2S6NFK9</accession>
<comment type="caution">
    <text evidence="1">The sequence shown here is derived from an EMBL/GenBank/DDBJ whole genome shotgun (WGS) entry which is preliminary data.</text>
</comment>
<name>A0A2S6NFK9_9HYPH</name>
<reference evidence="1 2" key="1">
    <citation type="journal article" date="2018" name="Arch. Microbiol.">
        <title>New insights into the metabolic potential of the phototrophic purple bacterium Rhodopila globiformis DSM 161(T) from its draft genome sequence and evidence for a vanadium-dependent nitrogenase.</title>
        <authorList>
            <person name="Imhoff J.F."/>
            <person name="Rahn T."/>
            <person name="Kunzel S."/>
            <person name="Neulinger S.C."/>
        </authorList>
    </citation>
    <scope>NUCLEOTIDE SEQUENCE [LARGE SCALE GENOMIC DNA]</scope>
    <source>
        <strain evidence="1 2">DSM 16996</strain>
    </source>
</reference>
<evidence type="ECO:0000313" key="2">
    <source>
        <dbReference type="Proteomes" id="UP000239089"/>
    </source>
</evidence>
<evidence type="ECO:0000313" key="1">
    <source>
        <dbReference type="EMBL" id="PPQ33393.1"/>
    </source>
</evidence>
<organism evidence="1 2">
    <name type="scientific">Rhodoblastus sphagnicola</name>
    <dbReference type="NCBI Taxonomy" id="333368"/>
    <lineage>
        <taxon>Bacteria</taxon>
        <taxon>Pseudomonadati</taxon>
        <taxon>Pseudomonadota</taxon>
        <taxon>Alphaproteobacteria</taxon>
        <taxon>Hyphomicrobiales</taxon>
        <taxon>Rhodoblastaceae</taxon>
        <taxon>Rhodoblastus</taxon>
    </lineage>
</organism>
<dbReference type="RefSeq" id="WP_104506215.1">
    <property type="nucleotide sequence ID" value="NZ_JACIGC010000012.1"/>
</dbReference>
<protein>
    <recommendedName>
        <fullName evidence="3">Antirepressor protein ant N-terminal domain-containing protein</fullName>
    </recommendedName>
</protein>